<protein>
    <submittedName>
        <fullName evidence="1">Uncharacterized protein</fullName>
    </submittedName>
</protein>
<evidence type="ECO:0000313" key="1">
    <source>
        <dbReference type="EMBL" id="GGM74167.1"/>
    </source>
</evidence>
<dbReference type="RefSeq" id="WP_189060962.1">
    <property type="nucleotide sequence ID" value="NZ_BMMK01000031.1"/>
</dbReference>
<organism evidence="1 2">
    <name type="scientific">Longimycelium tulufanense</name>
    <dbReference type="NCBI Taxonomy" id="907463"/>
    <lineage>
        <taxon>Bacteria</taxon>
        <taxon>Bacillati</taxon>
        <taxon>Actinomycetota</taxon>
        <taxon>Actinomycetes</taxon>
        <taxon>Pseudonocardiales</taxon>
        <taxon>Pseudonocardiaceae</taxon>
        <taxon>Longimycelium</taxon>
    </lineage>
</organism>
<dbReference type="EMBL" id="BMMK01000031">
    <property type="protein sequence ID" value="GGM74167.1"/>
    <property type="molecule type" value="Genomic_DNA"/>
</dbReference>
<keyword evidence="2" id="KW-1185">Reference proteome</keyword>
<name>A0A8J3CK07_9PSEU</name>
<proteinExistence type="predicted"/>
<evidence type="ECO:0000313" key="2">
    <source>
        <dbReference type="Proteomes" id="UP000637578"/>
    </source>
</evidence>
<accession>A0A8J3CK07</accession>
<reference evidence="1" key="1">
    <citation type="journal article" date="2014" name="Int. J. Syst. Evol. Microbiol.">
        <title>Complete genome sequence of Corynebacterium casei LMG S-19264T (=DSM 44701T), isolated from a smear-ripened cheese.</title>
        <authorList>
            <consortium name="US DOE Joint Genome Institute (JGI-PGF)"/>
            <person name="Walter F."/>
            <person name="Albersmeier A."/>
            <person name="Kalinowski J."/>
            <person name="Ruckert C."/>
        </authorList>
    </citation>
    <scope>NUCLEOTIDE SEQUENCE</scope>
    <source>
        <strain evidence="1">CGMCC 4.5737</strain>
    </source>
</reference>
<sequence length="51" mass="5847">MNLRVWQPLTPAEADEWDRKMAPLRARRIRVRLNTTPPGAVRRPAAAGQVR</sequence>
<reference evidence="1" key="2">
    <citation type="submission" date="2020-09" db="EMBL/GenBank/DDBJ databases">
        <authorList>
            <person name="Sun Q."/>
            <person name="Zhou Y."/>
        </authorList>
    </citation>
    <scope>NUCLEOTIDE SEQUENCE</scope>
    <source>
        <strain evidence="1">CGMCC 4.5737</strain>
    </source>
</reference>
<comment type="caution">
    <text evidence="1">The sequence shown here is derived from an EMBL/GenBank/DDBJ whole genome shotgun (WGS) entry which is preliminary data.</text>
</comment>
<gene>
    <name evidence="1" type="ORF">GCM10012275_51090</name>
</gene>
<dbReference type="Proteomes" id="UP000637578">
    <property type="component" value="Unassembled WGS sequence"/>
</dbReference>
<dbReference type="AlphaFoldDB" id="A0A8J3CK07"/>